<comment type="caution">
    <text evidence="3">The sequence shown here is derived from an EMBL/GenBank/DDBJ whole genome shotgun (WGS) entry which is preliminary data.</text>
</comment>
<name>A0A6A3CBX4_HIBSY</name>
<accession>A0A6A3CBX4</accession>
<dbReference type="InterPro" id="IPR011989">
    <property type="entry name" value="ARM-like"/>
</dbReference>
<feature type="compositionally biased region" description="Basic and acidic residues" evidence="1">
    <location>
        <begin position="154"/>
        <end position="164"/>
    </location>
</feature>
<dbReference type="InterPro" id="IPR016024">
    <property type="entry name" value="ARM-type_fold"/>
</dbReference>
<feature type="compositionally biased region" description="Polar residues" evidence="1">
    <location>
        <begin position="263"/>
        <end position="277"/>
    </location>
</feature>
<evidence type="ECO:0000259" key="2">
    <source>
        <dbReference type="Pfam" id="PF24714"/>
    </source>
</evidence>
<evidence type="ECO:0000256" key="1">
    <source>
        <dbReference type="SAM" id="MobiDB-lite"/>
    </source>
</evidence>
<evidence type="ECO:0000313" key="4">
    <source>
        <dbReference type="Proteomes" id="UP000436088"/>
    </source>
</evidence>
<organism evidence="3 4">
    <name type="scientific">Hibiscus syriacus</name>
    <name type="common">Rose of Sharon</name>
    <dbReference type="NCBI Taxonomy" id="106335"/>
    <lineage>
        <taxon>Eukaryota</taxon>
        <taxon>Viridiplantae</taxon>
        <taxon>Streptophyta</taxon>
        <taxon>Embryophyta</taxon>
        <taxon>Tracheophyta</taxon>
        <taxon>Spermatophyta</taxon>
        <taxon>Magnoliopsida</taxon>
        <taxon>eudicotyledons</taxon>
        <taxon>Gunneridae</taxon>
        <taxon>Pentapetalae</taxon>
        <taxon>rosids</taxon>
        <taxon>malvids</taxon>
        <taxon>Malvales</taxon>
        <taxon>Malvaceae</taxon>
        <taxon>Malvoideae</taxon>
        <taxon>Hibiscus</taxon>
    </lineage>
</organism>
<dbReference type="GO" id="GO:0009826">
    <property type="term" value="P:unidimensional cell growth"/>
    <property type="evidence" value="ECO:0007669"/>
    <property type="project" value="TreeGrafter"/>
</dbReference>
<dbReference type="PANTHER" id="PTHR31355">
    <property type="entry name" value="MICROTUBULE-ASSOCIATED PROTEIN TORTIFOLIA1"/>
    <property type="match status" value="1"/>
</dbReference>
<reference evidence="3" key="1">
    <citation type="submission" date="2019-09" db="EMBL/GenBank/DDBJ databases">
        <title>Draft genome information of white flower Hibiscus syriacus.</title>
        <authorList>
            <person name="Kim Y.-M."/>
        </authorList>
    </citation>
    <scope>NUCLEOTIDE SEQUENCE [LARGE SCALE GENOMIC DNA]</scope>
    <source>
        <strain evidence="3">YM2019G1</strain>
    </source>
</reference>
<dbReference type="Proteomes" id="UP000436088">
    <property type="component" value="Unassembled WGS sequence"/>
</dbReference>
<dbReference type="GO" id="GO:0010031">
    <property type="term" value="P:circumnutation"/>
    <property type="evidence" value="ECO:0007669"/>
    <property type="project" value="TreeGrafter"/>
</dbReference>
<dbReference type="SUPFAM" id="SSF48371">
    <property type="entry name" value="ARM repeat"/>
    <property type="match status" value="1"/>
</dbReference>
<feature type="compositionally biased region" description="Basic and acidic residues" evidence="1">
    <location>
        <begin position="171"/>
        <end position="183"/>
    </location>
</feature>
<dbReference type="Gene3D" id="1.25.10.10">
    <property type="entry name" value="Leucine-rich Repeat Variant"/>
    <property type="match status" value="1"/>
</dbReference>
<evidence type="ECO:0000313" key="3">
    <source>
        <dbReference type="EMBL" id="KAE8726795.1"/>
    </source>
</evidence>
<keyword evidence="4" id="KW-1185">Reference proteome</keyword>
<protein>
    <submittedName>
        <fullName evidence="3">Microtubule-associated protein TORTIFOLIA1</fullName>
    </submittedName>
</protein>
<dbReference type="Pfam" id="PF24714">
    <property type="entry name" value="TOR1L1_N"/>
    <property type="match status" value="1"/>
</dbReference>
<feature type="domain" description="TORTIFOLIA1/SINE1-2 N-terminal" evidence="2">
    <location>
        <begin position="1"/>
        <end position="143"/>
    </location>
</feature>
<dbReference type="GO" id="GO:0008017">
    <property type="term" value="F:microtubule binding"/>
    <property type="evidence" value="ECO:0007669"/>
    <property type="project" value="InterPro"/>
</dbReference>
<dbReference type="InterPro" id="IPR033337">
    <property type="entry name" value="TORTIFOLIA1/SINE1-2"/>
</dbReference>
<dbReference type="InterPro" id="IPR057600">
    <property type="entry name" value="TORTIFOLIA1/SINE1-2_N"/>
</dbReference>
<dbReference type="EMBL" id="VEPZ02000335">
    <property type="protein sequence ID" value="KAE8726795.1"/>
    <property type="molecule type" value="Genomic_DNA"/>
</dbReference>
<dbReference type="PANTHER" id="PTHR31355:SF7">
    <property type="entry name" value="MICROTUBULE-ASSOCIATED PROTEIN TORTIFOLIA1"/>
    <property type="match status" value="1"/>
</dbReference>
<feature type="region of interest" description="Disordered" evidence="1">
    <location>
        <begin position="252"/>
        <end position="283"/>
    </location>
</feature>
<sequence>MGEQDKGVQSGAATCMAKVVECASDPPLAAFQKLCPRIRKLLNNQNFMAKASLLSVVASLSQVGAIPPQSIEALLLSIHECLGSTDWATRKAAADALSTLALHSSNLIADRASSTITVLEGCRFDRMKPVRDSMTEALQLWKKNAGEGEEGAADDQKALSRDGDNSQSAESSEKDGTKIPSAVDKKTFASDSVSEGKGGSIIDKAVVILKKKAPALTDREVNPEFFQKLETRGSDDLPVEVVVPRRYLNSSNLKSEEESKSNDVGNSQIDGFHASSSRKNRNIERGAAGMRDEWPEEKINGNNLRKMTTDADERIDVNQRGPSRNRSGFSKVDGQSEGSFISNKGNWLAIQRQLAQLERQQGHLMNMLQVFLSYTFIHVSKKCSYDS</sequence>
<dbReference type="GO" id="GO:0010005">
    <property type="term" value="C:cortical microtubule, transverse to long axis"/>
    <property type="evidence" value="ECO:0007669"/>
    <property type="project" value="TreeGrafter"/>
</dbReference>
<dbReference type="AlphaFoldDB" id="A0A6A3CBX4"/>
<feature type="region of interest" description="Disordered" evidence="1">
    <location>
        <begin position="145"/>
        <end position="183"/>
    </location>
</feature>
<gene>
    <name evidence="3" type="ORF">F3Y22_tig00006190pilonHSYRG00017</name>
</gene>
<feature type="region of interest" description="Disordered" evidence="1">
    <location>
        <begin position="315"/>
        <end position="337"/>
    </location>
</feature>
<proteinExistence type="predicted"/>